<organism evidence="10 11">
    <name type="scientific">Hymenobacter crusticola</name>
    <dbReference type="NCBI Taxonomy" id="1770526"/>
    <lineage>
        <taxon>Bacteria</taxon>
        <taxon>Pseudomonadati</taxon>
        <taxon>Bacteroidota</taxon>
        <taxon>Cytophagia</taxon>
        <taxon>Cytophagales</taxon>
        <taxon>Hymenobacteraceae</taxon>
        <taxon>Hymenobacter</taxon>
    </lineage>
</organism>
<dbReference type="SMART" id="SM00388">
    <property type="entry name" value="HisKA"/>
    <property type="match status" value="1"/>
</dbReference>
<reference evidence="10 11" key="1">
    <citation type="submission" date="2017-01" db="EMBL/GenBank/DDBJ databases">
        <title>A new Hymenobacter.</title>
        <authorList>
            <person name="Liang Y."/>
            <person name="Feng F."/>
        </authorList>
    </citation>
    <scope>NUCLEOTIDE SEQUENCE [LARGE SCALE GENOMIC DNA]</scope>
    <source>
        <strain evidence="10">MIMBbqt21</strain>
    </source>
</reference>
<dbReference type="GO" id="GO:0007234">
    <property type="term" value="P:osmosensory signaling via phosphorelay pathway"/>
    <property type="evidence" value="ECO:0007669"/>
    <property type="project" value="TreeGrafter"/>
</dbReference>
<dbReference type="RefSeq" id="WP_086593092.1">
    <property type="nucleotide sequence ID" value="NZ_MTSE01000002.1"/>
</dbReference>
<dbReference type="SUPFAM" id="SSF47384">
    <property type="entry name" value="Homodimeric domain of signal transducing histidine kinase"/>
    <property type="match status" value="1"/>
</dbReference>
<evidence type="ECO:0000256" key="1">
    <source>
        <dbReference type="ARBA" id="ARBA00000085"/>
    </source>
</evidence>
<dbReference type="EMBL" id="MTSE01000002">
    <property type="protein sequence ID" value="OUJ75550.1"/>
    <property type="molecule type" value="Genomic_DNA"/>
</dbReference>
<evidence type="ECO:0000313" key="11">
    <source>
        <dbReference type="Proteomes" id="UP000194873"/>
    </source>
</evidence>
<dbReference type="PRINTS" id="PR00344">
    <property type="entry name" value="BCTRLSENSOR"/>
</dbReference>
<dbReference type="SUPFAM" id="SSF55874">
    <property type="entry name" value="ATPase domain of HSP90 chaperone/DNA topoisomerase II/histidine kinase"/>
    <property type="match status" value="1"/>
</dbReference>
<keyword evidence="4" id="KW-0597">Phosphoprotein</keyword>
<name>A0A243WJT2_9BACT</name>
<dbReference type="Gene3D" id="3.30.565.10">
    <property type="entry name" value="Histidine kinase-like ATPase, C-terminal domain"/>
    <property type="match status" value="1"/>
</dbReference>
<dbReference type="PROSITE" id="PS50109">
    <property type="entry name" value="HIS_KIN"/>
    <property type="match status" value="1"/>
</dbReference>
<evidence type="ECO:0000256" key="5">
    <source>
        <dbReference type="ARBA" id="ARBA00022679"/>
    </source>
</evidence>
<dbReference type="CDD" id="cd00082">
    <property type="entry name" value="HisKA"/>
    <property type="match status" value="1"/>
</dbReference>
<evidence type="ECO:0000256" key="4">
    <source>
        <dbReference type="ARBA" id="ARBA00022553"/>
    </source>
</evidence>
<dbReference type="InterPro" id="IPR005467">
    <property type="entry name" value="His_kinase_dom"/>
</dbReference>
<dbReference type="InterPro" id="IPR036890">
    <property type="entry name" value="HATPase_C_sf"/>
</dbReference>
<evidence type="ECO:0000313" key="10">
    <source>
        <dbReference type="EMBL" id="OUJ75550.1"/>
    </source>
</evidence>
<dbReference type="InterPro" id="IPR003660">
    <property type="entry name" value="HAMP_dom"/>
</dbReference>
<comment type="catalytic activity">
    <reaction evidence="1">
        <text>ATP + protein L-histidine = ADP + protein N-phospho-L-histidine.</text>
        <dbReference type="EC" id="2.7.13.3"/>
    </reaction>
</comment>
<dbReference type="Pfam" id="PF00512">
    <property type="entry name" value="HisKA"/>
    <property type="match status" value="1"/>
</dbReference>
<dbReference type="GO" id="GO:0016020">
    <property type="term" value="C:membrane"/>
    <property type="evidence" value="ECO:0007669"/>
    <property type="project" value="UniProtKB-SubCell"/>
</dbReference>
<comment type="subcellular location">
    <subcellularLocation>
        <location evidence="2">Membrane</location>
    </subcellularLocation>
</comment>
<keyword evidence="11" id="KW-1185">Reference proteome</keyword>
<dbReference type="CDD" id="cd19410">
    <property type="entry name" value="HK9-like_sensor"/>
    <property type="match status" value="1"/>
</dbReference>
<gene>
    <name evidence="10" type="ORF">BXP70_05950</name>
</gene>
<dbReference type="CDD" id="cd06225">
    <property type="entry name" value="HAMP"/>
    <property type="match status" value="1"/>
</dbReference>
<keyword evidence="6" id="KW-0418">Kinase</keyword>
<feature type="domain" description="Histidine kinase" evidence="8">
    <location>
        <begin position="283"/>
        <end position="495"/>
    </location>
</feature>
<dbReference type="Proteomes" id="UP000194873">
    <property type="component" value="Unassembled WGS sequence"/>
</dbReference>
<dbReference type="OrthoDB" id="9766459at2"/>
<proteinExistence type="predicted"/>
<evidence type="ECO:0000259" key="8">
    <source>
        <dbReference type="PROSITE" id="PS50109"/>
    </source>
</evidence>
<dbReference type="Gene3D" id="1.10.287.130">
    <property type="match status" value="1"/>
</dbReference>
<protein>
    <recommendedName>
        <fullName evidence="3">histidine kinase</fullName>
        <ecNumber evidence="3">2.7.13.3</ecNumber>
    </recommendedName>
</protein>
<keyword evidence="7" id="KW-0472">Membrane</keyword>
<dbReference type="EC" id="2.7.13.3" evidence="3"/>
<dbReference type="Pfam" id="PF02518">
    <property type="entry name" value="HATPase_c"/>
    <property type="match status" value="1"/>
</dbReference>
<dbReference type="SUPFAM" id="SSF158472">
    <property type="entry name" value="HAMP domain-like"/>
    <property type="match status" value="1"/>
</dbReference>
<feature type="transmembrane region" description="Helical" evidence="7">
    <location>
        <begin position="194"/>
        <end position="215"/>
    </location>
</feature>
<dbReference type="SMART" id="SM00304">
    <property type="entry name" value="HAMP"/>
    <property type="match status" value="1"/>
</dbReference>
<feature type="domain" description="HAMP" evidence="9">
    <location>
        <begin position="216"/>
        <end position="268"/>
    </location>
</feature>
<evidence type="ECO:0000256" key="7">
    <source>
        <dbReference type="SAM" id="Phobius"/>
    </source>
</evidence>
<keyword evidence="5" id="KW-0808">Transferase</keyword>
<keyword evidence="7" id="KW-0812">Transmembrane</keyword>
<evidence type="ECO:0000259" key="9">
    <source>
        <dbReference type="PROSITE" id="PS50885"/>
    </source>
</evidence>
<dbReference type="Pfam" id="PF00672">
    <property type="entry name" value="HAMP"/>
    <property type="match status" value="1"/>
</dbReference>
<sequence length="514" mass="57932">MKLKLSTKLIAGFLAILVLFAGVVLINYQLSRKVLRNAQRVAESQRITSEATSLVGGIIDMETGFRGYLLIGDAAILQPYYEGERSLLGRFVQLRGLLKSDSPQYERLVRAQRLFQQWSAYSHLMVSEKREAKRRIPNQLGLQGMEHRLLAEGLTGKLMMDQIRVLFRGFDTTELKTRSELRKKLTDSINENRLISITITLLASVLGVTWAIYITRLIARRIGKMTDLAVRLAKGDYKTRIEDTDYDELSQLADSMNTMSNTIGSTITQLERRNQELDQFAYVVSHDLKAPLRGIESATRWIEEDMGEDLPPHIQEFLLLMRTRVHRMENLITGILELSRVGRVQQATERVNLRELLTEITDSMAPPAGFRLELPTYLPTFATPRVLLQQVFTNLISNALKYHDHPATGSVRVSYREDRQQYTFAVSDDGPGIAPEYHERIFLIFQTLTARDTLESTGVGLAIVKKIVEGQGGNIHVESSEGQGATFIFTWPKLSAPPVAAALATHTELAQSKS</sequence>
<dbReference type="SMART" id="SM00387">
    <property type="entry name" value="HATPase_c"/>
    <property type="match status" value="1"/>
</dbReference>
<accession>A0A243WJT2</accession>
<dbReference type="InterPro" id="IPR036097">
    <property type="entry name" value="HisK_dim/P_sf"/>
</dbReference>
<evidence type="ECO:0000256" key="6">
    <source>
        <dbReference type="ARBA" id="ARBA00022777"/>
    </source>
</evidence>
<dbReference type="PANTHER" id="PTHR42878:SF15">
    <property type="entry name" value="BACTERIOPHYTOCHROME"/>
    <property type="match status" value="1"/>
</dbReference>
<dbReference type="GO" id="GO:0000156">
    <property type="term" value="F:phosphorelay response regulator activity"/>
    <property type="evidence" value="ECO:0007669"/>
    <property type="project" value="TreeGrafter"/>
</dbReference>
<dbReference type="GO" id="GO:0030295">
    <property type="term" value="F:protein kinase activator activity"/>
    <property type="evidence" value="ECO:0007669"/>
    <property type="project" value="TreeGrafter"/>
</dbReference>
<dbReference type="PANTHER" id="PTHR42878">
    <property type="entry name" value="TWO-COMPONENT HISTIDINE KINASE"/>
    <property type="match status" value="1"/>
</dbReference>
<dbReference type="GO" id="GO:0000155">
    <property type="term" value="F:phosphorelay sensor kinase activity"/>
    <property type="evidence" value="ECO:0007669"/>
    <property type="project" value="InterPro"/>
</dbReference>
<dbReference type="PROSITE" id="PS50885">
    <property type="entry name" value="HAMP"/>
    <property type="match status" value="1"/>
</dbReference>
<dbReference type="InterPro" id="IPR003594">
    <property type="entry name" value="HATPase_dom"/>
</dbReference>
<dbReference type="InterPro" id="IPR003661">
    <property type="entry name" value="HisK_dim/P_dom"/>
</dbReference>
<dbReference type="Pfam" id="PF05227">
    <property type="entry name" value="CHASE3"/>
    <property type="match status" value="1"/>
</dbReference>
<comment type="caution">
    <text evidence="10">The sequence shown here is derived from an EMBL/GenBank/DDBJ whole genome shotgun (WGS) entry which is preliminary data.</text>
</comment>
<dbReference type="InterPro" id="IPR007891">
    <property type="entry name" value="CHASE3"/>
</dbReference>
<evidence type="ECO:0000256" key="2">
    <source>
        <dbReference type="ARBA" id="ARBA00004370"/>
    </source>
</evidence>
<dbReference type="InterPro" id="IPR050351">
    <property type="entry name" value="BphY/WalK/GraS-like"/>
</dbReference>
<dbReference type="Gene3D" id="6.10.340.10">
    <property type="match status" value="1"/>
</dbReference>
<keyword evidence="7" id="KW-1133">Transmembrane helix</keyword>
<dbReference type="InterPro" id="IPR004358">
    <property type="entry name" value="Sig_transdc_His_kin-like_C"/>
</dbReference>
<dbReference type="AlphaFoldDB" id="A0A243WJT2"/>
<evidence type="ECO:0000256" key="3">
    <source>
        <dbReference type="ARBA" id="ARBA00012438"/>
    </source>
</evidence>